<dbReference type="InterPro" id="IPR016140">
    <property type="entry name" value="Bifunc_inhib/LTP/seed_store"/>
</dbReference>
<evidence type="ECO:0000256" key="6">
    <source>
        <dbReference type="ARBA" id="ARBA00023136"/>
    </source>
</evidence>
<dbReference type="Gene3D" id="1.10.110.10">
    <property type="entry name" value="Plant lipid-transfer and hydrophobic proteins"/>
    <property type="match status" value="1"/>
</dbReference>
<evidence type="ECO:0000256" key="10">
    <source>
        <dbReference type="SAM" id="MobiDB-lite"/>
    </source>
</evidence>
<evidence type="ECO:0000256" key="8">
    <source>
        <dbReference type="ARBA" id="ARBA00023180"/>
    </source>
</evidence>
<keyword evidence="6" id="KW-0472">Membrane</keyword>
<keyword evidence="4" id="KW-0336">GPI-anchor</keyword>
<feature type="signal peptide" evidence="11">
    <location>
        <begin position="1"/>
        <end position="19"/>
    </location>
</feature>
<feature type="region of interest" description="Disordered" evidence="10">
    <location>
        <begin position="130"/>
        <end position="153"/>
    </location>
</feature>
<feature type="domain" description="Bifunctional inhibitor/plant lipid transfer protein/seed storage helical" evidence="12">
    <location>
        <begin position="43"/>
        <end position="119"/>
    </location>
</feature>
<dbReference type="Pfam" id="PF14368">
    <property type="entry name" value="LTP_2"/>
    <property type="match status" value="1"/>
</dbReference>
<feature type="compositionally biased region" description="Low complexity" evidence="10">
    <location>
        <begin position="137"/>
        <end position="153"/>
    </location>
</feature>
<evidence type="ECO:0000256" key="7">
    <source>
        <dbReference type="ARBA" id="ARBA00023157"/>
    </source>
</evidence>
<accession>A0AAU9R8N9</accession>
<sequence>MKKSCILWIALIFVSLCHASDDFVSPSHPPVSSPSMAPSNSDCSTVIYSMMDCLSFLTVGSTDLSPTKTCCNGVETVLEYNSSCLCIGLESSREMGFELINSRTLAMPSICNIPIDPHCDIASNPVTSTPTTSIVYPSSKQPTASPSATSSPPTIIVSSPTVAPSVPTFSHPSPANTASTPITTHSSLAITAPSPAMTALSPSPSTSSTINMLVSKQFLAGVIISSFAHILA</sequence>
<proteinExistence type="inferred from homology"/>
<evidence type="ECO:0000256" key="4">
    <source>
        <dbReference type="ARBA" id="ARBA00022622"/>
    </source>
</evidence>
<evidence type="ECO:0000313" key="14">
    <source>
        <dbReference type="Proteomes" id="UP000836841"/>
    </source>
</evidence>
<evidence type="ECO:0000256" key="9">
    <source>
        <dbReference type="ARBA" id="ARBA00023288"/>
    </source>
</evidence>
<dbReference type="InterPro" id="IPR043325">
    <property type="entry name" value="LTSS"/>
</dbReference>
<feature type="chain" id="PRO_5043325485" description="Bifunctional inhibitor/plant lipid transfer protein/seed storage helical domain-containing protein" evidence="11">
    <location>
        <begin position="20"/>
        <end position="232"/>
    </location>
</feature>
<keyword evidence="7" id="KW-1015">Disulfide bond</keyword>
<dbReference type="Proteomes" id="UP000836841">
    <property type="component" value="Chromosome 1"/>
</dbReference>
<organism evidence="13 14">
    <name type="scientific">Thlaspi arvense</name>
    <name type="common">Field penny-cress</name>
    <dbReference type="NCBI Taxonomy" id="13288"/>
    <lineage>
        <taxon>Eukaryota</taxon>
        <taxon>Viridiplantae</taxon>
        <taxon>Streptophyta</taxon>
        <taxon>Embryophyta</taxon>
        <taxon>Tracheophyta</taxon>
        <taxon>Spermatophyta</taxon>
        <taxon>Magnoliopsida</taxon>
        <taxon>eudicotyledons</taxon>
        <taxon>Gunneridae</taxon>
        <taxon>Pentapetalae</taxon>
        <taxon>rosids</taxon>
        <taxon>malvids</taxon>
        <taxon>Brassicales</taxon>
        <taxon>Brassicaceae</taxon>
        <taxon>Thlaspideae</taxon>
        <taxon>Thlaspi</taxon>
    </lineage>
</organism>
<evidence type="ECO:0000259" key="12">
    <source>
        <dbReference type="SMART" id="SM00499"/>
    </source>
</evidence>
<dbReference type="CDD" id="cd00010">
    <property type="entry name" value="AAI_LTSS"/>
    <property type="match status" value="1"/>
</dbReference>
<comment type="subcellular location">
    <subcellularLocation>
        <location evidence="1">Cell membrane</location>
        <topology evidence="1">Lipid-anchor</topology>
        <topology evidence="1">GPI-anchor</topology>
    </subcellularLocation>
</comment>
<evidence type="ECO:0000313" key="13">
    <source>
        <dbReference type="EMBL" id="CAH2035424.1"/>
    </source>
</evidence>
<evidence type="ECO:0000256" key="3">
    <source>
        <dbReference type="ARBA" id="ARBA00022475"/>
    </source>
</evidence>
<dbReference type="InterPro" id="IPR036312">
    <property type="entry name" value="Bifun_inhib/LTP/seed_sf"/>
</dbReference>
<dbReference type="AlphaFoldDB" id="A0AAU9R8N9"/>
<dbReference type="GO" id="GO:0005886">
    <property type="term" value="C:plasma membrane"/>
    <property type="evidence" value="ECO:0007669"/>
    <property type="project" value="UniProtKB-SubCell"/>
</dbReference>
<comment type="similarity">
    <text evidence="2">Belongs to the plant LTP family.</text>
</comment>
<dbReference type="GO" id="GO:0098552">
    <property type="term" value="C:side of membrane"/>
    <property type="evidence" value="ECO:0007669"/>
    <property type="project" value="UniProtKB-KW"/>
</dbReference>
<name>A0AAU9R8N9_THLAR</name>
<keyword evidence="3" id="KW-1003">Cell membrane</keyword>
<evidence type="ECO:0000256" key="1">
    <source>
        <dbReference type="ARBA" id="ARBA00004609"/>
    </source>
</evidence>
<evidence type="ECO:0000256" key="5">
    <source>
        <dbReference type="ARBA" id="ARBA00022729"/>
    </source>
</evidence>
<reference evidence="13 14" key="1">
    <citation type="submission" date="2022-03" db="EMBL/GenBank/DDBJ databases">
        <authorList>
            <person name="Nunn A."/>
            <person name="Chopra R."/>
            <person name="Nunn A."/>
            <person name="Contreras Garrido A."/>
        </authorList>
    </citation>
    <scope>NUCLEOTIDE SEQUENCE [LARGE SCALE GENOMIC DNA]</scope>
</reference>
<keyword evidence="14" id="KW-1185">Reference proteome</keyword>
<dbReference type="PANTHER" id="PTHR33044">
    <property type="entry name" value="BIFUNCTIONAL INHIBITOR/LIPID-TRANSFER PROTEIN/SEED STORAGE 2S ALBUMIN SUPERFAMILY PROTEIN-RELATED"/>
    <property type="match status" value="1"/>
</dbReference>
<dbReference type="SUPFAM" id="SSF47699">
    <property type="entry name" value="Bifunctional inhibitor/lipid-transfer protein/seed storage 2S albumin"/>
    <property type="match status" value="1"/>
</dbReference>
<dbReference type="SMART" id="SM00499">
    <property type="entry name" value="AAI"/>
    <property type="match status" value="1"/>
</dbReference>
<evidence type="ECO:0000256" key="11">
    <source>
        <dbReference type="SAM" id="SignalP"/>
    </source>
</evidence>
<gene>
    <name evidence="13" type="ORF">TAV2_LOCUS2511</name>
</gene>
<keyword evidence="5 11" id="KW-0732">Signal</keyword>
<protein>
    <recommendedName>
        <fullName evidence="12">Bifunctional inhibitor/plant lipid transfer protein/seed storage helical domain-containing protein</fullName>
    </recommendedName>
</protein>
<evidence type="ECO:0000256" key="2">
    <source>
        <dbReference type="ARBA" id="ARBA00009748"/>
    </source>
</evidence>
<keyword evidence="9" id="KW-0449">Lipoprotein</keyword>
<dbReference type="EMBL" id="OU466857">
    <property type="protein sequence ID" value="CAH2035424.1"/>
    <property type="molecule type" value="Genomic_DNA"/>
</dbReference>
<keyword evidence="8" id="KW-0325">Glycoprotein</keyword>